<evidence type="ECO:0000313" key="2">
    <source>
        <dbReference type="EMBL" id="CAJ1377404.1"/>
    </source>
</evidence>
<feature type="compositionally biased region" description="Basic and acidic residues" evidence="1">
    <location>
        <begin position="398"/>
        <end position="409"/>
    </location>
</feature>
<organism evidence="2 3">
    <name type="scientific">Effrenium voratum</name>
    <dbReference type="NCBI Taxonomy" id="2562239"/>
    <lineage>
        <taxon>Eukaryota</taxon>
        <taxon>Sar</taxon>
        <taxon>Alveolata</taxon>
        <taxon>Dinophyceae</taxon>
        <taxon>Suessiales</taxon>
        <taxon>Symbiodiniaceae</taxon>
        <taxon>Effrenium</taxon>
    </lineage>
</organism>
<reference evidence="2" key="1">
    <citation type="submission" date="2023-08" db="EMBL/GenBank/DDBJ databases">
        <authorList>
            <person name="Chen Y."/>
            <person name="Shah S."/>
            <person name="Dougan E. K."/>
            <person name="Thang M."/>
            <person name="Chan C."/>
        </authorList>
    </citation>
    <scope>NUCLEOTIDE SEQUENCE</scope>
</reference>
<name>A0AA36HY04_9DINO</name>
<dbReference type="EMBL" id="CAUJNA010000459">
    <property type="protein sequence ID" value="CAJ1377404.1"/>
    <property type="molecule type" value="Genomic_DNA"/>
</dbReference>
<feature type="region of interest" description="Disordered" evidence="1">
    <location>
        <begin position="197"/>
        <end position="216"/>
    </location>
</feature>
<evidence type="ECO:0000313" key="3">
    <source>
        <dbReference type="Proteomes" id="UP001178507"/>
    </source>
</evidence>
<feature type="region of interest" description="Disordered" evidence="1">
    <location>
        <begin position="331"/>
        <end position="524"/>
    </location>
</feature>
<dbReference type="AlphaFoldDB" id="A0AA36HY04"/>
<gene>
    <name evidence="2" type="ORF">EVOR1521_LOCUS6211</name>
</gene>
<comment type="caution">
    <text evidence="2">The sequence shown here is derived from an EMBL/GenBank/DDBJ whole genome shotgun (WGS) entry which is preliminary data.</text>
</comment>
<feature type="compositionally biased region" description="Basic and acidic residues" evidence="1">
    <location>
        <begin position="197"/>
        <end position="210"/>
    </location>
</feature>
<dbReference type="Proteomes" id="UP001178507">
    <property type="component" value="Unassembled WGS sequence"/>
</dbReference>
<evidence type="ECO:0000256" key="1">
    <source>
        <dbReference type="SAM" id="MobiDB-lite"/>
    </source>
</evidence>
<feature type="compositionally biased region" description="Polar residues" evidence="1">
    <location>
        <begin position="511"/>
        <end position="521"/>
    </location>
</feature>
<sequence length="657" mass="72843">MASRSRRPTEDFALNAVGVKLLASSASLPPTRGSASTTFTATRASNWSASTRGSDWTSALPTRCLTTALSISVTGNLGRSPDMDTTATVKRLDSTSPRDKMDKDTLRRARLPKLERLPVAQTSLEMVGASMRKSPSPERRMSRSAALLGMGEARPDSSPEQATQKIGCATAGAATMAAAFSDMATMDLRGLDIIRLEGDRPRPDSSEDRPPSASQTVPLNVWLQEMGVIQLPIGDLSNMLVQGRAAYNRHATDPLPMSVAKRARLDRAFVEHLGRIAQEQQLPLGDLTEDLQIWRLKLHDRQARRRLHDIFGGRRRRAPPPPNFAKVVAEEVPAPKVKDTPAPVEEELPRAPRAPRVRGGTAEVVPEEEVPVPVPVPVTPGIRKPNTPKKQEEEEPEVEKPETPKVQGKEEEEEEEDEIRKPVSRPVTRPEPGQPTPKAKEREAPKAEVVPAEPVEEKVPEPRGLFRVKELAAESTALLFPQPKPKKEKSKDPSRQVVQDADAAFQEDSENPLSSSLSRPASQARRRMFLAEQFREAIAAAWQKALEEVNARWSFSQVAAREAKEDFEELSDEETRSPDSDQDLEAFSSLFSGSDSQEGLSLAESAKRLQRRRYRRRLLRRTGDRTREKTARCWTQRAEACRRLLANVDCLTKAANC</sequence>
<protein>
    <submittedName>
        <fullName evidence="2">Uncharacterized protein</fullName>
    </submittedName>
</protein>
<proteinExistence type="predicted"/>
<accession>A0AA36HY04</accession>
<keyword evidence="3" id="KW-1185">Reference proteome</keyword>